<evidence type="ECO:0000256" key="2">
    <source>
        <dbReference type="ARBA" id="ARBA00012621"/>
    </source>
</evidence>
<dbReference type="Proteomes" id="UP000197446">
    <property type="component" value="Unassembled WGS sequence"/>
</dbReference>
<dbReference type="InterPro" id="IPR007507">
    <property type="entry name" value="Glycos_transf_N"/>
</dbReference>
<comment type="subcellular location">
    <subcellularLocation>
        <location evidence="9">Cell membrane</location>
    </subcellularLocation>
</comment>
<dbReference type="GO" id="GO:0005886">
    <property type="term" value="C:plasma membrane"/>
    <property type="evidence" value="ECO:0007669"/>
    <property type="project" value="UniProtKB-SubCell"/>
</dbReference>
<dbReference type="RefSeq" id="WP_088484988.1">
    <property type="nucleotide sequence ID" value="NZ_NISI01000009.1"/>
</dbReference>
<evidence type="ECO:0000256" key="1">
    <source>
        <dbReference type="ARBA" id="ARBA00004713"/>
    </source>
</evidence>
<dbReference type="EC" id="2.4.99.12" evidence="2 9"/>
<proteinExistence type="inferred from homology"/>
<keyword evidence="9" id="KW-0448">Lipopolysaccharide biosynthesis</keyword>
<comment type="similarity">
    <text evidence="9">Belongs to the glycosyltransferase group 1 family.</text>
</comment>
<sequence length="423" mass="45725">MPEGLPLALYAAALRLLTPLYLLRLWRRGAQEPLYRQDLRGRLAWYRGAAPEPGRLWVHAVSLGETRAASALIAALREQEPGLRILLTHSTATGREAAQALLREGDAMAWLPYDTPGAVRRFLRHWRPRLGVLMETEVWPVLQRESERAGVPMVLANARLSEKSLRQGRRFAALLRPAARRITLALAQTQADAERIRAMGTARVEVAGNLKYDIAVDPALVARGQAWAAQVGRPVLMLAVSREGEEAALLDCWRRQPAPRPLLAIVPRHPQRFDEVAGLVAAAGLSLARRSHWGDAPPPQAAAADVWLGDSMREMPLYYGLARVALLGGSFEPLGGQNLIEAAACGCPVLAGPHTFNFAEATELALAAGAAQRCADLSHAIDAGVQLCQHADAQALMSRRGSAFAQAHRGAAARMAAVILPLA</sequence>
<dbReference type="Gene3D" id="3.40.50.2000">
    <property type="entry name" value="Glycogen Phosphorylase B"/>
    <property type="match status" value="1"/>
</dbReference>
<comment type="pathway">
    <text evidence="1 9">Bacterial outer membrane biogenesis; LPS core biosynthesis.</text>
</comment>
<keyword evidence="9" id="KW-0472">Membrane</keyword>
<feature type="domain" description="3-deoxy-D-manno-octulosonic-acid transferase N-terminal" evidence="10">
    <location>
        <begin position="38"/>
        <end position="214"/>
    </location>
</feature>
<accession>A0A254N2T0</accession>
<dbReference type="InterPro" id="IPR038107">
    <property type="entry name" value="Glycos_transf_N_sf"/>
</dbReference>
<dbReference type="UniPathway" id="UPA00958"/>
<reference evidence="11 12" key="1">
    <citation type="journal article" date="2007" name="Int. J. Syst. Evol. Microbiol.">
        <title>Description of Pelomonas aquatica sp. nov. and Pelomonas puraquae sp. nov., isolated from industrial and haemodialysis water.</title>
        <authorList>
            <person name="Gomila M."/>
            <person name="Bowien B."/>
            <person name="Falsen E."/>
            <person name="Moore E.R."/>
            <person name="Lalucat J."/>
        </authorList>
    </citation>
    <scope>NUCLEOTIDE SEQUENCE [LARGE SCALE GENOMIC DNA]</scope>
    <source>
        <strain evidence="11 12">CCUG 52769</strain>
    </source>
</reference>
<dbReference type="EMBL" id="NISI01000009">
    <property type="protein sequence ID" value="OWR02469.1"/>
    <property type="molecule type" value="Genomic_DNA"/>
</dbReference>
<dbReference type="GO" id="GO:0009244">
    <property type="term" value="P:lipopolysaccharide core region biosynthetic process"/>
    <property type="evidence" value="ECO:0007669"/>
    <property type="project" value="UniProtKB-UniRule"/>
</dbReference>
<feature type="active site" description="Proton acceptor" evidence="7">
    <location>
        <position position="65"/>
    </location>
</feature>
<dbReference type="GO" id="GO:0009245">
    <property type="term" value="P:lipid A biosynthetic process"/>
    <property type="evidence" value="ECO:0007669"/>
    <property type="project" value="TreeGrafter"/>
</dbReference>
<evidence type="ECO:0000256" key="4">
    <source>
        <dbReference type="ARBA" id="ARBA00022679"/>
    </source>
</evidence>
<evidence type="ECO:0000256" key="6">
    <source>
        <dbReference type="ARBA" id="ARBA00049183"/>
    </source>
</evidence>
<dbReference type="GO" id="GO:0043842">
    <property type="term" value="F:Kdo transferase activity"/>
    <property type="evidence" value="ECO:0007669"/>
    <property type="project" value="UniProtKB-EC"/>
</dbReference>
<gene>
    <name evidence="11" type="ORF">CDO81_20005</name>
</gene>
<comment type="function">
    <text evidence="9">Involved in lipopolysaccharide (LPS) biosynthesis. Catalyzes the transfer of 3-deoxy-D-manno-octulosonate (Kdo) residue(s) from CMP-Kdo to lipid IV(A), the tetraacyldisaccharide-1,4'-bisphosphate precursor of lipid A.</text>
</comment>
<feature type="site" description="Transition state stabilizer" evidence="8">
    <location>
        <position position="211"/>
    </location>
</feature>
<dbReference type="AlphaFoldDB" id="A0A254N2T0"/>
<dbReference type="PANTHER" id="PTHR42755:SF1">
    <property type="entry name" value="3-DEOXY-D-MANNO-OCTULOSONIC ACID TRANSFERASE, MITOCHONDRIAL-RELATED"/>
    <property type="match status" value="1"/>
</dbReference>
<evidence type="ECO:0000259" key="10">
    <source>
        <dbReference type="Pfam" id="PF04413"/>
    </source>
</evidence>
<organism evidence="11 12">
    <name type="scientific">Roseateles puraquae</name>
    <dbReference type="NCBI Taxonomy" id="431059"/>
    <lineage>
        <taxon>Bacteria</taxon>
        <taxon>Pseudomonadati</taxon>
        <taxon>Pseudomonadota</taxon>
        <taxon>Betaproteobacteria</taxon>
        <taxon>Burkholderiales</taxon>
        <taxon>Sphaerotilaceae</taxon>
        <taxon>Roseateles</taxon>
    </lineage>
</organism>
<dbReference type="SUPFAM" id="SSF53756">
    <property type="entry name" value="UDP-Glycosyltransferase/glycogen phosphorylase"/>
    <property type="match status" value="1"/>
</dbReference>
<feature type="site" description="Transition state stabilizer" evidence="8">
    <location>
        <position position="135"/>
    </location>
</feature>
<evidence type="ECO:0000256" key="9">
    <source>
        <dbReference type="RuleBase" id="RU365103"/>
    </source>
</evidence>
<evidence type="ECO:0000256" key="5">
    <source>
        <dbReference type="ARBA" id="ARBA00031445"/>
    </source>
</evidence>
<evidence type="ECO:0000313" key="11">
    <source>
        <dbReference type="EMBL" id="OWR02469.1"/>
    </source>
</evidence>
<evidence type="ECO:0000256" key="7">
    <source>
        <dbReference type="PIRSR" id="PIRSR639901-1"/>
    </source>
</evidence>
<name>A0A254N2T0_9BURK</name>
<dbReference type="OrthoDB" id="9789797at2"/>
<comment type="caution">
    <text evidence="11">The sequence shown here is derived from an EMBL/GenBank/DDBJ whole genome shotgun (WGS) entry which is preliminary data.</text>
</comment>
<evidence type="ECO:0000313" key="12">
    <source>
        <dbReference type="Proteomes" id="UP000197446"/>
    </source>
</evidence>
<keyword evidence="12" id="KW-1185">Reference proteome</keyword>
<evidence type="ECO:0000256" key="8">
    <source>
        <dbReference type="PIRSR" id="PIRSR639901-2"/>
    </source>
</evidence>
<dbReference type="Gene3D" id="3.40.50.11720">
    <property type="entry name" value="3-Deoxy-D-manno-octulosonic-acid transferase, N-terminal domain"/>
    <property type="match status" value="1"/>
</dbReference>
<keyword evidence="4 9" id="KW-0808">Transferase</keyword>
<comment type="catalytic activity">
    <reaction evidence="6 9">
        <text>lipid IVA (E. coli) + CMP-3-deoxy-beta-D-manno-octulosonate = alpha-Kdo-(2-&gt;6)-lipid IVA (E. coli) + CMP + H(+)</text>
        <dbReference type="Rhea" id="RHEA:28066"/>
        <dbReference type="ChEBI" id="CHEBI:15378"/>
        <dbReference type="ChEBI" id="CHEBI:58603"/>
        <dbReference type="ChEBI" id="CHEBI:60364"/>
        <dbReference type="ChEBI" id="CHEBI:60377"/>
        <dbReference type="ChEBI" id="CHEBI:85987"/>
        <dbReference type="EC" id="2.4.99.12"/>
    </reaction>
</comment>
<dbReference type="InterPro" id="IPR039901">
    <property type="entry name" value="Kdotransferase"/>
</dbReference>
<keyword evidence="9" id="KW-1003">Cell membrane</keyword>
<evidence type="ECO:0000256" key="3">
    <source>
        <dbReference type="ARBA" id="ARBA00019077"/>
    </source>
</evidence>
<dbReference type="PANTHER" id="PTHR42755">
    <property type="entry name" value="3-DEOXY-MANNO-OCTULOSONATE CYTIDYLYLTRANSFERASE"/>
    <property type="match status" value="1"/>
</dbReference>
<protein>
    <recommendedName>
        <fullName evidence="3 9">3-deoxy-D-manno-octulosonic acid transferase</fullName>
        <shortName evidence="9">Kdo transferase</shortName>
        <ecNumber evidence="2 9">2.4.99.12</ecNumber>
    </recommendedName>
    <alternativeName>
        <fullName evidence="5 9">Lipid IV(A) 3-deoxy-D-manno-octulosonic acid transferase</fullName>
    </alternativeName>
</protein>
<dbReference type="Pfam" id="PF04413">
    <property type="entry name" value="Glycos_transf_N"/>
    <property type="match status" value="1"/>
</dbReference>